<comment type="caution">
    <text evidence="9">The sequence shown here is derived from an EMBL/GenBank/DDBJ whole genome shotgun (WGS) entry which is preliminary data.</text>
</comment>
<keyword evidence="4 7" id="KW-0812">Transmembrane</keyword>
<protein>
    <submittedName>
        <fullName evidence="9">Putative aliphatic sulfonates transport permease protein SsuC</fullName>
    </submittedName>
</protein>
<feature type="transmembrane region" description="Helical" evidence="7">
    <location>
        <begin position="74"/>
        <end position="99"/>
    </location>
</feature>
<evidence type="ECO:0000256" key="6">
    <source>
        <dbReference type="ARBA" id="ARBA00023136"/>
    </source>
</evidence>
<evidence type="ECO:0000313" key="9">
    <source>
        <dbReference type="EMBL" id="MPM06005.1"/>
    </source>
</evidence>
<keyword evidence="5 7" id="KW-1133">Transmembrane helix</keyword>
<gene>
    <name evidence="9" type="primary">ssuC_22</name>
    <name evidence="9" type="ORF">SDC9_52300</name>
</gene>
<dbReference type="PANTHER" id="PTHR30151:SF19">
    <property type="entry name" value="ABC TRANSPORTER PERMEASE"/>
    <property type="match status" value="1"/>
</dbReference>
<dbReference type="GO" id="GO:0005886">
    <property type="term" value="C:plasma membrane"/>
    <property type="evidence" value="ECO:0007669"/>
    <property type="project" value="UniProtKB-SubCell"/>
</dbReference>
<dbReference type="PROSITE" id="PS50928">
    <property type="entry name" value="ABC_TM1"/>
    <property type="match status" value="1"/>
</dbReference>
<accession>A0A644WQ47</accession>
<dbReference type="EMBL" id="VSSQ01001187">
    <property type="protein sequence ID" value="MPM06005.1"/>
    <property type="molecule type" value="Genomic_DNA"/>
</dbReference>
<evidence type="ECO:0000256" key="7">
    <source>
        <dbReference type="SAM" id="Phobius"/>
    </source>
</evidence>
<feature type="transmembrane region" description="Helical" evidence="7">
    <location>
        <begin position="119"/>
        <end position="150"/>
    </location>
</feature>
<dbReference type="AlphaFoldDB" id="A0A644WQ47"/>
<dbReference type="PANTHER" id="PTHR30151">
    <property type="entry name" value="ALKANE SULFONATE ABC TRANSPORTER-RELATED, MEMBRANE SUBUNIT"/>
    <property type="match status" value="1"/>
</dbReference>
<reference evidence="9" key="1">
    <citation type="submission" date="2019-08" db="EMBL/GenBank/DDBJ databases">
        <authorList>
            <person name="Kucharzyk K."/>
            <person name="Murdoch R.W."/>
            <person name="Higgins S."/>
            <person name="Loffler F."/>
        </authorList>
    </citation>
    <scope>NUCLEOTIDE SEQUENCE</scope>
</reference>
<organism evidence="9">
    <name type="scientific">bioreactor metagenome</name>
    <dbReference type="NCBI Taxonomy" id="1076179"/>
    <lineage>
        <taxon>unclassified sequences</taxon>
        <taxon>metagenomes</taxon>
        <taxon>ecological metagenomes</taxon>
    </lineage>
</organism>
<keyword evidence="6 7" id="KW-0472">Membrane</keyword>
<feature type="transmembrane region" description="Helical" evidence="7">
    <location>
        <begin position="233"/>
        <end position="254"/>
    </location>
</feature>
<feature type="transmembrane region" description="Helical" evidence="7">
    <location>
        <begin position="21"/>
        <end position="40"/>
    </location>
</feature>
<evidence type="ECO:0000256" key="5">
    <source>
        <dbReference type="ARBA" id="ARBA00022989"/>
    </source>
</evidence>
<evidence type="ECO:0000256" key="1">
    <source>
        <dbReference type="ARBA" id="ARBA00004651"/>
    </source>
</evidence>
<dbReference type="Gene3D" id="1.10.3720.10">
    <property type="entry name" value="MetI-like"/>
    <property type="match status" value="1"/>
</dbReference>
<dbReference type="InterPro" id="IPR035906">
    <property type="entry name" value="MetI-like_sf"/>
</dbReference>
<dbReference type="InterPro" id="IPR000515">
    <property type="entry name" value="MetI-like"/>
</dbReference>
<evidence type="ECO:0000259" key="8">
    <source>
        <dbReference type="PROSITE" id="PS50928"/>
    </source>
</evidence>
<evidence type="ECO:0000256" key="3">
    <source>
        <dbReference type="ARBA" id="ARBA00022475"/>
    </source>
</evidence>
<dbReference type="GO" id="GO:0055085">
    <property type="term" value="P:transmembrane transport"/>
    <property type="evidence" value="ECO:0007669"/>
    <property type="project" value="InterPro"/>
</dbReference>
<sequence>MSPERIAWLRAVRRRTAAIRAARGLILVLIFGLWEIAARMGWIDPFIMSSPSRIIACIGRMIEGRQLFYHIGITCMETAAGFLLGTMLGTVIAIALWWSDGLSRVFEPYLVVLNSLPKIALGPVFIVWLGPGVASIITMGLAISIVVTILEVHHGMRSTDPDKVRLVESFGGKRWQVLTKVVLPSNLPTIVNALKVNVGLSWVGVIVGEYLVSRAGIGYLIVYGGQVFQLDLVMAGVIILGVLAGLMYLLVSLLEKVLIGGYQ</sequence>
<proteinExistence type="predicted"/>
<evidence type="ECO:0000256" key="2">
    <source>
        <dbReference type="ARBA" id="ARBA00022448"/>
    </source>
</evidence>
<dbReference type="CDD" id="cd06261">
    <property type="entry name" value="TM_PBP2"/>
    <property type="match status" value="1"/>
</dbReference>
<feature type="transmembrane region" description="Helical" evidence="7">
    <location>
        <begin position="200"/>
        <end position="221"/>
    </location>
</feature>
<dbReference type="SUPFAM" id="SSF161098">
    <property type="entry name" value="MetI-like"/>
    <property type="match status" value="1"/>
</dbReference>
<comment type="subcellular location">
    <subcellularLocation>
        <location evidence="1">Cell membrane</location>
        <topology evidence="1">Multi-pass membrane protein</topology>
    </subcellularLocation>
</comment>
<keyword evidence="2" id="KW-0813">Transport</keyword>
<evidence type="ECO:0000256" key="4">
    <source>
        <dbReference type="ARBA" id="ARBA00022692"/>
    </source>
</evidence>
<keyword evidence="3" id="KW-1003">Cell membrane</keyword>
<dbReference type="Pfam" id="PF00528">
    <property type="entry name" value="BPD_transp_1"/>
    <property type="match status" value="1"/>
</dbReference>
<name>A0A644WQ47_9ZZZZ</name>
<feature type="domain" description="ABC transmembrane type-1" evidence="8">
    <location>
        <begin position="71"/>
        <end position="251"/>
    </location>
</feature>